<keyword evidence="5 9" id="KW-1133">Transmembrane helix</keyword>
<feature type="transmembrane region" description="Helical" evidence="9">
    <location>
        <begin position="54"/>
        <end position="72"/>
    </location>
</feature>
<evidence type="ECO:0000256" key="8">
    <source>
        <dbReference type="ARBA" id="ARBA00023224"/>
    </source>
</evidence>
<dbReference type="GO" id="GO:0005549">
    <property type="term" value="F:odorant binding"/>
    <property type="evidence" value="ECO:0007669"/>
    <property type="project" value="InterPro"/>
</dbReference>
<evidence type="ECO:0000256" key="5">
    <source>
        <dbReference type="ARBA" id="ARBA00022989"/>
    </source>
</evidence>
<keyword evidence="2 9" id="KW-0716">Sensory transduction</keyword>
<evidence type="ECO:0000256" key="4">
    <source>
        <dbReference type="ARBA" id="ARBA00022725"/>
    </source>
</evidence>
<dbReference type="PANTHER" id="PTHR21137">
    <property type="entry name" value="ODORANT RECEPTOR"/>
    <property type="match status" value="1"/>
</dbReference>
<accession>A0A6M6DQ68</accession>
<sequence length="425" mass="47557">MLAQGQACSGTGAGLPGTRVSSVDLRAHLSPILKCLAVFGMWPTSAYTRVSAKAAALTTGLVTLSLFLMQLMAEVMALAASPVNGPAELYRFIYNFSVVDLHLQGLGKWAIMVVRRRRYTGLVDRLQHCIHLSGLADADCSASLLPTSQKSQKAAVTRVHQQLGDCRRWGVRANAFWLSACVYGVTHWCLVPLLIGDNSLPFDALYLFDTDQPPLRQVAHCIQYVAGLQNVLLSVFFDLFVFWLHLLLCAQLRYVAGNLRRLRRLTDTGEYKRLLVACVAHHSHLLSTMQELNSCAGPSFFLQCFENTIRMCMIAFMATTTVADQMQVWSSAQFFLAAVGQLFLYCWCGQQLSHLAEGISEAVYDSGWEEHEVSTQKNVAFIMWRAQKTLIFKGGWFYTLTTETFVELIRLSFSYYTVLRNINDS</sequence>
<comment type="subcellular location">
    <subcellularLocation>
        <location evidence="9">Cell membrane</location>
        <topology evidence="9">Multi-pass membrane protein</topology>
    </subcellularLocation>
    <subcellularLocation>
        <location evidence="1">Membrane</location>
        <topology evidence="1">Multi-pass membrane protein</topology>
    </subcellularLocation>
</comment>
<evidence type="ECO:0000256" key="6">
    <source>
        <dbReference type="ARBA" id="ARBA00023136"/>
    </source>
</evidence>
<dbReference type="AlphaFoldDB" id="A0A6M6DQ68"/>
<keyword evidence="4 9" id="KW-0552">Olfaction</keyword>
<comment type="similarity">
    <text evidence="9">Belongs to the insect chemoreceptor superfamily. Heteromeric odorant receptor channel (TC 1.A.69) family.</text>
</comment>
<proteinExistence type="evidence at transcript level"/>
<evidence type="ECO:0000256" key="9">
    <source>
        <dbReference type="RuleBase" id="RU351113"/>
    </source>
</evidence>
<keyword evidence="6 9" id="KW-0472">Membrane</keyword>
<evidence type="ECO:0000256" key="3">
    <source>
        <dbReference type="ARBA" id="ARBA00022692"/>
    </source>
</evidence>
<evidence type="ECO:0000313" key="10">
    <source>
        <dbReference type="EMBL" id="QJX74284.1"/>
    </source>
</evidence>
<reference evidence="10" key="1">
    <citation type="submission" date="2020-01" db="EMBL/GenBank/DDBJ databases">
        <title>Identification and Expression Profiles Analysis of Chemosensory Genes from the Antennal Transcriptome of Ceracris kiangsu Tsai (Orthoptera: Acrididae).</title>
        <authorList>
            <person name="Li R."/>
            <person name="Jiang G.-f."/>
        </authorList>
    </citation>
    <scope>NUCLEOTIDE SEQUENCE</scope>
</reference>
<protein>
    <recommendedName>
        <fullName evidence="9">Odorant receptor</fullName>
    </recommendedName>
</protein>
<dbReference type="InterPro" id="IPR004117">
    <property type="entry name" value="7tm6_olfct_rcpt"/>
</dbReference>
<feature type="transmembrane region" description="Helical" evidence="9">
    <location>
        <begin position="92"/>
        <end position="111"/>
    </location>
</feature>
<dbReference type="PANTHER" id="PTHR21137:SF42">
    <property type="entry name" value="ODORANT RECEPTOR 83A"/>
    <property type="match status" value="1"/>
</dbReference>
<keyword evidence="8 9" id="KW-0807">Transducer</keyword>
<dbReference type="Pfam" id="PF02949">
    <property type="entry name" value="7tm_6"/>
    <property type="match status" value="1"/>
</dbReference>
<dbReference type="GO" id="GO:0005886">
    <property type="term" value="C:plasma membrane"/>
    <property type="evidence" value="ECO:0007669"/>
    <property type="project" value="UniProtKB-SubCell"/>
</dbReference>
<evidence type="ECO:0000256" key="2">
    <source>
        <dbReference type="ARBA" id="ARBA00022606"/>
    </source>
</evidence>
<organism evidence="10">
    <name type="scientific">Ceracris kiangsu</name>
    <name type="common">Yellow-spined bamboo locust</name>
    <name type="synonym">Rammeacris kiangsu</name>
    <dbReference type="NCBI Taxonomy" id="227354"/>
    <lineage>
        <taxon>Eukaryota</taxon>
        <taxon>Metazoa</taxon>
        <taxon>Ecdysozoa</taxon>
        <taxon>Arthropoda</taxon>
        <taxon>Hexapoda</taxon>
        <taxon>Insecta</taxon>
        <taxon>Pterygota</taxon>
        <taxon>Neoptera</taxon>
        <taxon>Polyneoptera</taxon>
        <taxon>Orthoptera</taxon>
        <taxon>Caelifera</taxon>
        <taxon>Acrididea</taxon>
        <taxon>Acridomorpha</taxon>
        <taxon>Acridoidea</taxon>
        <taxon>Acrididae</taxon>
        <taxon>Gomphocerinae</taxon>
        <taxon>Ceracris</taxon>
    </lineage>
</organism>
<comment type="caution">
    <text evidence="9">Lacks conserved residue(s) required for the propagation of feature annotation.</text>
</comment>
<feature type="transmembrane region" description="Helical" evidence="9">
    <location>
        <begin position="175"/>
        <end position="195"/>
    </location>
</feature>
<name>A0A6M6DQ68_CERKI</name>
<dbReference type="EMBL" id="MT072556">
    <property type="protein sequence ID" value="QJX74284.1"/>
    <property type="molecule type" value="mRNA"/>
</dbReference>
<dbReference type="GO" id="GO:0007165">
    <property type="term" value="P:signal transduction"/>
    <property type="evidence" value="ECO:0007669"/>
    <property type="project" value="UniProtKB-KW"/>
</dbReference>
<evidence type="ECO:0000256" key="1">
    <source>
        <dbReference type="ARBA" id="ARBA00004141"/>
    </source>
</evidence>
<evidence type="ECO:0000256" key="7">
    <source>
        <dbReference type="ARBA" id="ARBA00023170"/>
    </source>
</evidence>
<keyword evidence="3 9" id="KW-0812">Transmembrane</keyword>
<feature type="transmembrane region" description="Helical" evidence="9">
    <location>
        <begin position="235"/>
        <end position="256"/>
    </location>
</feature>
<keyword evidence="7 9" id="KW-0675">Receptor</keyword>
<dbReference type="GO" id="GO:0004984">
    <property type="term" value="F:olfactory receptor activity"/>
    <property type="evidence" value="ECO:0007669"/>
    <property type="project" value="InterPro"/>
</dbReference>